<comment type="caution">
    <text evidence="3">The sequence shown here is derived from an EMBL/GenBank/DDBJ whole genome shotgun (WGS) entry which is preliminary data.</text>
</comment>
<dbReference type="GO" id="GO:0030041">
    <property type="term" value="P:actin filament polymerization"/>
    <property type="evidence" value="ECO:0007669"/>
    <property type="project" value="TreeGrafter"/>
</dbReference>
<dbReference type="GO" id="GO:0071203">
    <property type="term" value="C:WASH complex"/>
    <property type="evidence" value="ECO:0007669"/>
    <property type="project" value="InterPro"/>
</dbReference>
<evidence type="ECO:0000313" key="4">
    <source>
        <dbReference type="Proteomes" id="UP000494165"/>
    </source>
</evidence>
<evidence type="ECO:0000313" key="3">
    <source>
        <dbReference type="EMBL" id="CAB3380611.1"/>
    </source>
</evidence>
<evidence type="ECO:0000256" key="2">
    <source>
        <dbReference type="SAM" id="MobiDB-lite"/>
    </source>
</evidence>
<proteinExistence type="inferred from homology"/>
<dbReference type="PANTHER" id="PTHR13015">
    <property type="entry name" value="PROTEIN AD-016-RELATED"/>
    <property type="match status" value="1"/>
</dbReference>
<dbReference type="Pfam" id="PF10152">
    <property type="entry name" value="CCDC53"/>
    <property type="match status" value="1"/>
</dbReference>
<protein>
    <submittedName>
        <fullName evidence="3">Uncharacterized protein</fullName>
    </submittedName>
</protein>
<evidence type="ECO:0000256" key="1">
    <source>
        <dbReference type="ARBA" id="ARBA00006290"/>
    </source>
</evidence>
<feature type="region of interest" description="Disordered" evidence="2">
    <location>
        <begin position="165"/>
        <end position="193"/>
    </location>
</feature>
<dbReference type="EMBL" id="CADEPI010000212">
    <property type="protein sequence ID" value="CAB3380611.1"/>
    <property type="molecule type" value="Genomic_DNA"/>
</dbReference>
<dbReference type="GO" id="GO:0006887">
    <property type="term" value="P:exocytosis"/>
    <property type="evidence" value="ECO:0007669"/>
    <property type="project" value="TreeGrafter"/>
</dbReference>
<keyword evidence="4" id="KW-1185">Reference proteome</keyword>
<dbReference type="Proteomes" id="UP000494165">
    <property type="component" value="Unassembled WGS sequence"/>
</dbReference>
<comment type="similarity">
    <text evidence="1">Belongs to the CCDC53 family.</text>
</comment>
<dbReference type="InterPro" id="IPR019309">
    <property type="entry name" value="WASHC3"/>
</dbReference>
<reference evidence="3 4" key="1">
    <citation type="submission" date="2020-04" db="EMBL/GenBank/DDBJ databases">
        <authorList>
            <person name="Alioto T."/>
            <person name="Alioto T."/>
            <person name="Gomez Garrido J."/>
        </authorList>
    </citation>
    <scope>NUCLEOTIDE SEQUENCE [LARGE SCALE GENOMIC DNA]</scope>
</reference>
<accession>A0A8S1DIS9</accession>
<dbReference type="PANTHER" id="PTHR13015:SF0">
    <property type="entry name" value="WASH COMPLEX SUBUNIT 3"/>
    <property type="match status" value="1"/>
</dbReference>
<gene>
    <name evidence="3" type="ORF">CLODIP_2_CD13773</name>
</gene>
<organism evidence="3 4">
    <name type="scientific">Cloeon dipterum</name>
    <dbReference type="NCBI Taxonomy" id="197152"/>
    <lineage>
        <taxon>Eukaryota</taxon>
        <taxon>Metazoa</taxon>
        <taxon>Ecdysozoa</taxon>
        <taxon>Arthropoda</taxon>
        <taxon>Hexapoda</taxon>
        <taxon>Insecta</taxon>
        <taxon>Pterygota</taxon>
        <taxon>Palaeoptera</taxon>
        <taxon>Ephemeroptera</taxon>
        <taxon>Pisciforma</taxon>
        <taxon>Baetidae</taxon>
        <taxon>Cloeon</taxon>
    </lineage>
</organism>
<sequence>MDIEEMALIGPGVNFAEIPAINQKRTLAFVNSFIANTVSILNNLATVSELKLQKFEEKLQRMDATLCILEAKLASIPGLEALPVVTPPVEPAPCAATTAEAEVAVQEAPPPPPKVEEIVQKQEEAPTPDDDTEPDPAYTKFFKMVQFGVPPQAVKLKMQSEGLDPAILDNPKSIPRVPKRIQTSVTSSDDDSD</sequence>
<dbReference type="AlphaFoldDB" id="A0A8S1DIS9"/>
<dbReference type="OrthoDB" id="268027at2759"/>
<name>A0A8S1DIS9_9INSE</name>